<evidence type="ECO:0000313" key="26">
    <source>
        <dbReference type="EMBL" id="QWJ68612.1"/>
    </source>
</evidence>
<evidence type="ECO:0000313" key="3">
    <source>
        <dbReference type="EMBL" id="ECJ2913002.1"/>
    </source>
</evidence>
<gene>
    <name evidence="26" type="ORF">ABB53_017930</name>
    <name evidence="1" type="ORF">CNQ75_16070</name>
    <name evidence="2" type="ORF">CTQ69_03750</name>
    <name evidence="25" type="ORF">EL06_21270</name>
    <name evidence="3" type="ORF">FNI27_08430</name>
    <name evidence="21" type="ORF">G0D47_03025</name>
    <name evidence="22" type="ORF">G2916_20900</name>
    <name evidence="24" type="ORF">G2997_21160</name>
    <name evidence="23" type="ORF">G3A00_04995</name>
    <name evidence="17" type="ORF">GB016_18790</name>
    <name evidence="6" type="ORF">GB034_16755</name>
    <name evidence="7" type="ORF">GB088_21100</name>
    <name evidence="19" type="ORF">GB236_20220</name>
    <name evidence="20" type="ORF">GB246_09550</name>
    <name evidence="9" type="ORF">GB337_18575</name>
    <name evidence="8" type="ORF">GB348_19995</name>
    <name evidence="18" type="ORF">GBS30_18025</name>
    <name evidence="11" type="ORF">GBV97_19865</name>
    <name evidence="10" type="ORF">GBW00_03190</name>
    <name evidence="12" type="ORF">GBX19_20785</name>
    <name evidence="4" type="ORF">GBY11_14650</name>
    <name evidence="13" type="ORF">GBZ04_19055</name>
    <name evidence="5" type="ORF">GBZ10_03360</name>
    <name evidence="14" type="ORF">GBZ12_16635</name>
    <name evidence="15" type="ORF">GBZ37_20115</name>
    <name evidence="16" type="ORF">GBZ41_21620</name>
</gene>
<dbReference type="EMBL" id="DAAGXW010000026">
    <property type="protein sequence ID" value="HAB5018532.1"/>
    <property type="molecule type" value="Genomic_DNA"/>
</dbReference>
<evidence type="ECO:0000313" key="20">
    <source>
        <dbReference type="EMBL" id="HAB5841079.1"/>
    </source>
</evidence>
<dbReference type="EMBL" id="DAAGPC010000075">
    <property type="protein sequence ID" value="HAB3979930.1"/>
    <property type="molecule type" value="Genomic_DNA"/>
</dbReference>
<dbReference type="RefSeq" id="WP_053508689.1">
    <property type="nucleotide sequence ID" value="NZ_CP011288.1"/>
</dbReference>
<dbReference type="STRING" id="59204.UQ49_05805"/>
<evidence type="ECO:0000313" key="18">
    <source>
        <dbReference type="EMBL" id="HAB5331523.1"/>
    </source>
</evidence>
<evidence type="ECO:0000313" key="15">
    <source>
        <dbReference type="EMBL" id="HAB4721671.1"/>
    </source>
</evidence>
<accession>A0A2I5HK91</accession>
<dbReference type="EMBL" id="DAAGOS010000084">
    <property type="protein sequence ID" value="HAB3925577.1"/>
    <property type="molecule type" value="Genomic_DNA"/>
</dbReference>
<evidence type="ECO:0000313" key="12">
    <source>
        <dbReference type="EMBL" id="HAB3979930.1"/>
    </source>
</evidence>
<dbReference type="EMBL" id="DAAQXJ010000153">
    <property type="protein sequence ID" value="HAE1266912.1"/>
    <property type="molecule type" value="Genomic_DNA"/>
</dbReference>
<evidence type="ECO:0000313" key="23">
    <source>
        <dbReference type="EMBL" id="HAE1473368.1"/>
    </source>
</evidence>
<evidence type="ECO:0000313" key="22">
    <source>
        <dbReference type="EMBL" id="HAE1266912.1"/>
    </source>
</evidence>
<evidence type="ECO:0000313" key="13">
    <source>
        <dbReference type="EMBL" id="HAB4466752.1"/>
    </source>
</evidence>
<evidence type="ECO:0000313" key="24">
    <source>
        <dbReference type="EMBL" id="HAE1597092.1"/>
    </source>
</evidence>
<dbReference type="Proteomes" id="UP000230639">
    <property type="component" value="Chromosome"/>
</dbReference>
<dbReference type="EMBL" id="DAAGVB010000051">
    <property type="protein sequence ID" value="HAB4675419.1"/>
    <property type="molecule type" value="Genomic_DNA"/>
</dbReference>
<dbReference type="Proteomes" id="UP000839735">
    <property type="component" value="Unassembled WGS sequence"/>
</dbReference>
<dbReference type="EMBL" id="DAAQZS010000003">
    <property type="protein sequence ID" value="HAE1473368.1"/>
    <property type="molecule type" value="Genomic_DNA"/>
</dbReference>
<proteinExistence type="predicted"/>
<dbReference type="EMBL" id="DAAFXY010000045">
    <property type="protein sequence ID" value="HAB1979662.1"/>
    <property type="molecule type" value="Genomic_DNA"/>
</dbReference>
<reference evidence="1 27" key="1">
    <citation type="submission" date="2017-09" db="EMBL/GenBank/DDBJ databases">
        <title>Complete genome of Salmonella enterica subsp. diarizonae isolated from stool of a patient with bacterial enteropathy.</title>
        <authorList>
            <person name="Zhou J."/>
            <person name="Chen Q."/>
            <person name="Guo L."/>
            <person name="Fan J."/>
        </authorList>
    </citation>
    <scope>NUCLEOTIDE SEQUENCE [LARGE SCALE GENOMIC DNA]</scope>
    <source>
        <strain evidence="1 27">HZS154</strain>
    </source>
</reference>
<dbReference type="Proteomes" id="UP000885362">
    <property type="component" value="Unassembled WGS sequence"/>
</dbReference>
<organism evidence="1 27">
    <name type="scientific">Salmonella diarizonae</name>
    <dbReference type="NCBI Taxonomy" id="59204"/>
    <lineage>
        <taxon>Bacteria</taxon>
        <taxon>Pseudomonadati</taxon>
        <taxon>Pseudomonadota</taxon>
        <taxon>Gammaproteobacteria</taxon>
        <taxon>Enterobacterales</taxon>
        <taxon>Enterobacteriaceae</taxon>
        <taxon>Salmonella</taxon>
    </lineage>
</organism>
<evidence type="ECO:0000313" key="25">
    <source>
        <dbReference type="EMBL" id="MIE71880.1"/>
    </source>
</evidence>
<reference evidence="26" key="6">
    <citation type="submission" date="2021-05" db="EMBL/GenBank/DDBJ databases">
        <title>Whole genome PacBio Sequel sequence of Salmonella enterica subsp. enterica.</title>
        <authorList>
            <person name="Hoffmann M."/>
            <person name="Balkey M."/>
            <person name="Luo Y."/>
        </authorList>
    </citation>
    <scope>NUCLEOTIDE SEQUENCE</scope>
    <source>
        <strain evidence="26">CFSAN030538</strain>
    </source>
</reference>
<dbReference type="EMBL" id="DAAFWI010000021">
    <property type="protein sequence ID" value="HAB1776752.1"/>
    <property type="molecule type" value="Genomic_DNA"/>
</dbReference>
<evidence type="ECO:0000313" key="10">
    <source>
        <dbReference type="EMBL" id="HAB3841029.1"/>
    </source>
</evidence>
<dbReference type="EMBL" id="CP023345">
    <property type="protein sequence ID" value="ATW55902.1"/>
    <property type="molecule type" value="Genomic_DNA"/>
</dbReference>
<dbReference type="EMBL" id="DAAHCF010000177">
    <property type="protein sequence ID" value="HAB5480195.1"/>
    <property type="molecule type" value="Genomic_DNA"/>
</dbReference>
<evidence type="ECO:0000313" key="21">
    <source>
        <dbReference type="EMBL" id="HAC6763681.1"/>
    </source>
</evidence>
<evidence type="ECO:0000313" key="9">
    <source>
        <dbReference type="EMBL" id="HAB2326953.1"/>
    </source>
</evidence>
<dbReference type="EMBL" id="DAAFZM010000033">
    <property type="protein sequence ID" value="HAB2186860.1"/>
    <property type="molecule type" value="Genomic_DNA"/>
</dbReference>
<dbReference type="EMBL" id="CP075144">
    <property type="protein sequence ID" value="QWJ68612.1"/>
    <property type="molecule type" value="Genomic_DNA"/>
</dbReference>
<dbReference type="EMBL" id="DAAGTH010000042">
    <property type="protein sequence ID" value="HAB4466752.1"/>
    <property type="molecule type" value="Genomic_DNA"/>
</dbReference>
<evidence type="ECO:0000313" key="1">
    <source>
        <dbReference type="EMBL" id="ATW55902.1"/>
    </source>
</evidence>
<evidence type="ECO:0000313" key="19">
    <source>
        <dbReference type="EMBL" id="HAB5480195.1"/>
    </source>
</evidence>
<dbReference type="EMBL" id="DAAGBA010000075">
    <property type="protein sequence ID" value="HAB2326953.1"/>
    <property type="molecule type" value="Genomic_DNA"/>
</dbReference>
<dbReference type="EMBL" id="DAAMII010000002">
    <property type="protein sequence ID" value="HAC6763681.1"/>
    <property type="molecule type" value="Genomic_DNA"/>
</dbReference>
<evidence type="ECO:0000313" key="4">
    <source>
        <dbReference type="EMBL" id="HAB1776752.1"/>
    </source>
</evidence>
<dbReference type="AlphaFoldDB" id="A0A2I5HK91"/>
<dbReference type="EMBL" id="AAIBIC010000003">
    <property type="protein sequence ID" value="ECC3913182.1"/>
    <property type="molecule type" value="Genomic_DNA"/>
</dbReference>
<evidence type="ECO:0000313" key="16">
    <source>
        <dbReference type="EMBL" id="HAB4726267.1"/>
    </source>
</evidence>
<reference evidence="25" key="3">
    <citation type="submission" date="2018-08" db="EMBL/GenBank/DDBJ databases">
        <authorList>
            <consortium name="GenomeTrakr network: Whole genome sequencing for foodborne pathogen traceback"/>
        </authorList>
    </citation>
    <scope>NUCLEOTIDE SEQUENCE [LARGE SCALE GENOMIC DNA]</scope>
    <source>
        <strain evidence="26">CFSAN030538</strain>
        <strain evidence="25">FMA0132</strain>
    </source>
</reference>
<evidence type="ECO:0000313" key="6">
    <source>
        <dbReference type="EMBL" id="HAB1979662.1"/>
    </source>
</evidence>
<evidence type="ECO:0000313" key="8">
    <source>
        <dbReference type="EMBL" id="HAB2186860.1"/>
    </source>
</evidence>
<dbReference type="InterPro" id="IPR008611">
    <property type="entry name" value="SctB2-like"/>
</dbReference>
<evidence type="ECO:0000313" key="5">
    <source>
        <dbReference type="EMBL" id="HAB1845553.1"/>
    </source>
</evidence>
<dbReference type="EMBL" id="DAAQZP010000075">
    <property type="protein sequence ID" value="HAE1597092.1"/>
    <property type="molecule type" value="Genomic_DNA"/>
</dbReference>
<reference evidence="2" key="4">
    <citation type="submission" date="2018-08" db="EMBL/GenBank/DDBJ databases">
        <authorList>
            <person name="Ashton P.M."/>
            <person name="Dallman T."/>
            <person name="Nair S."/>
            <person name="De Pinna E."/>
            <person name="Peters T."/>
            <person name="Grant K."/>
        </authorList>
    </citation>
    <scope>NUCLEOTIDE SEQUENCE [LARGE SCALE GENOMIC DNA]</scope>
    <source>
        <strain evidence="2">294779</strain>
        <strain evidence="3">481463</strain>
    </source>
</reference>
<evidence type="ECO:0000313" key="14">
    <source>
        <dbReference type="EMBL" id="HAB4675419.1"/>
    </source>
</evidence>
<dbReference type="Pfam" id="PF05802">
    <property type="entry name" value="SctB2"/>
    <property type="match status" value="1"/>
</dbReference>
<dbReference type="EMBL" id="DAAHFA010000008">
    <property type="protein sequence ID" value="HAB5841079.1"/>
    <property type="molecule type" value="Genomic_DNA"/>
</dbReference>
<reference evidence="4" key="2">
    <citation type="journal article" date="2018" name="Genome Biol.">
        <title>SKESA: strategic k-mer extension for scrupulous assemblies.</title>
        <authorList>
            <person name="Souvorov A."/>
            <person name="Agarwala R."/>
            <person name="Lipman D.J."/>
        </authorList>
    </citation>
    <scope>NUCLEOTIDE SEQUENCE</scope>
    <source>
        <strain evidence="21">11-1391</strain>
        <strain evidence="4">Salmonella enterica</strain>
    </source>
</reference>
<evidence type="ECO:0000313" key="2">
    <source>
        <dbReference type="EMBL" id="ECC3913182.1"/>
    </source>
</evidence>
<dbReference type="EMBL" id="DAAGNY010000002">
    <property type="protein sequence ID" value="HAB3841029.1"/>
    <property type="molecule type" value="Genomic_DNA"/>
</dbReference>
<sequence>MATTITGATSNVAVQSGNVSGQSMDMTSFDLKEQIIATFKELAEQACEIRNMQLTSATTQEVSSWGRQVSSFQHQRDSASKTMKSTILAGAGEVVGGIVSMGCSFGGHVASKGITHKERYNRRQALKGAKGLAGDALDNYLKANERPLNPHSKLGILGQCGEPIGKLISQPFSIGGSIIGSGAKKLDSIAEMDKYNSNLALNNAKQYADAGKKISSQFATVASSLASAAERFSRAITAVAG</sequence>
<dbReference type="EMBL" id="RSHK01000025">
    <property type="protein sequence ID" value="MIE71880.1"/>
    <property type="molecule type" value="Genomic_DNA"/>
</dbReference>
<evidence type="ECO:0000313" key="11">
    <source>
        <dbReference type="EMBL" id="HAB3925577.1"/>
    </source>
</evidence>
<evidence type="ECO:0000313" key="7">
    <source>
        <dbReference type="EMBL" id="HAB1993584.1"/>
    </source>
</evidence>
<dbReference type="EMBL" id="DAAGVM010000180">
    <property type="protein sequence ID" value="HAB4726267.1"/>
    <property type="molecule type" value="Genomic_DNA"/>
</dbReference>
<dbReference type="EMBL" id="DAAFWY010000002">
    <property type="protein sequence ID" value="HAB1845553.1"/>
    <property type="molecule type" value="Genomic_DNA"/>
</dbReference>
<name>A0A2I5HK91_SALDZ</name>
<dbReference type="EMBL" id="DAAFYE010000067">
    <property type="protein sequence ID" value="HAB1993584.1"/>
    <property type="molecule type" value="Genomic_DNA"/>
</dbReference>
<dbReference type="EMBL" id="AAIXUH010000004">
    <property type="protein sequence ID" value="ECJ2913002.1"/>
    <property type="molecule type" value="Genomic_DNA"/>
</dbReference>
<evidence type="ECO:0000313" key="17">
    <source>
        <dbReference type="EMBL" id="HAB5018532.1"/>
    </source>
</evidence>
<dbReference type="EMBL" id="DAAGVL010000034">
    <property type="protein sequence ID" value="HAB4721671.1"/>
    <property type="molecule type" value="Genomic_DNA"/>
</dbReference>
<evidence type="ECO:0000313" key="27">
    <source>
        <dbReference type="Proteomes" id="UP000230639"/>
    </source>
</evidence>
<dbReference type="EMBL" id="DAAHAQ010000166">
    <property type="protein sequence ID" value="HAB5331523.1"/>
    <property type="molecule type" value="Genomic_DNA"/>
</dbReference>
<reference evidence="4" key="5">
    <citation type="submission" date="2019-10" db="EMBL/GenBank/DDBJ databases">
        <authorList>
            <consortium name="NCBI Pathogen Detection Project"/>
        </authorList>
    </citation>
    <scope>NUCLEOTIDE SEQUENCE</scope>
    <source>
        <strain evidence="21">11-1391</strain>
        <strain evidence="4">Salmonella enterica</strain>
    </source>
</reference>
<protein>
    <submittedName>
        <fullName evidence="1">Uncharacterized protein</fullName>
    </submittedName>
</protein>